<proteinExistence type="predicted"/>
<keyword evidence="1" id="KW-0812">Transmembrane</keyword>
<dbReference type="AlphaFoldDB" id="A0A933SDF3"/>
<keyword evidence="1" id="KW-0472">Membrane</keyword>
<feature type="transmembrane region" description="Helical" evidence="1">
    <location>
        <begin position="28"/>
        <end position="52"/>
    </location>
</feature>
<gene>
    <name evidence="2" type="ORF">HZA61_02895</name>
</gene>
<reference evidence="2" key="1">
    <citation type="submission" date="2020-07" db="EMBL/GenBank/DDBJ databases">
        <title>Huge and variable diversity of episymbiotic CPR bacteria and DPANN archaea in groundwater ecosystems.</title>
        <authorList>
            <person name="He C.Y."/>
            <person name="Keren R."/>
            <person name="Whittaker M."/>
            <person name="Farag I.F."/>
            <person name="Doudna J."/>
            <person name="Cate J.H.D."/>
            <person name="Banfield J.F."/>
        </authorList>
    </citation>
    <scope>NUCLEOTIDE SEQUENCE</scope>
    <source>
        <strain evidence="2">NC_groundwater_1813_Pr3_B-0.1um_71_17</strain>
    </source>
</reference>
<protein>
    <submittedName>
        <fullName evidence="2">Uncharacterized protein</fullName>
    </submittedName>
</protein>
<feature type="transmembrane region" description="Helical" evidence="1">
    <location>
        <begin position="64"/>
        <end position="87"/>
    </location>
</feature>
<evidence type="ECO:0000256" key="1">
    <source>
        <dbReference type="SAM" id="Phobius"/>
    </source>
</evidence>
<comment type="caution">
    <text evidence="2">The sequence shown here is derived from an EMBL/GenBank/DDBJ whole genome shotgun (WGS) entry which is preliminary data.</text>
</comment>
<dbReference type="Proteomes" id="UP000696931">
    <property type="component" value="Unassembled WGS sequence"/>
</dbReference>
<accession>A0A933SDF3</accession>
<dbReference type="EMBL" id="JACRIW010000021">
    <property type="protein sequence ID" value="MBI5168413.1"/>
    <property type="molecule type" value="Genomic_DNA"/>
</dbReference>
<organism evidence="2 3">
    <name type="scientific">Eiseniibacteriota bacterium</name>
    <dbReference type="NCBI Taxonomy" id="2212470"/>
    <lineage>
        <taxon>Bacteria</taxon>
        <taxon>Candidatus Eiseniibacteriota</taxon>
    </lineage>
</organism>
<evidence type="ECO:0000313" key="2">
    <source>
        <dbReference type="EMBL" id="MBI5168413.1"/>
    </source>
</evidence>
<name>A0A933SDF3_UNCEI</name>
<evidence type="ECO:0000313" key="3">
    <source>
        <dbReference type="Proteomes" id="UP000696931"/>
    </source>
</evidence>
<keyword evidence="1" id="KW-1133">Transmembrane helix</keyword>
<sequence length="192" mass="21246">MSRYPALVTVRETPERVVFDMPAPRRPLMALAMSAWLVGWAYGIVFMSQQFFSGTPFGADRAFLVVWSAFWLAAGGWGATWLAWLLAGRERVTMDAHAIHIRKSIFGVGFTRTYPLLSVTQLRTFGREVPPLLAAGLNFTGRGASGVRFCSRNRTVRFARALDELTARSVVETLRARYPFDDAVAASAKPAA</sequence>